<evidence type="ECO:0000256" key="4">
    <source>
        <dbReference type="ARBA" id="ARBA00022695"/>
    </source>
</evidence>
<keyword evidence="3" id="KW-0808">Transferase</keyword>
<evidence type="ECO:0000256" key="6">
    <source>
        <dbReference type="ARBA" id="ARBA00022953"/>
    </source>
</evidence>
<feature type="binding site" evidence="9">
    <location>
        <position position="315"/>
    </location>
    <ligand>
        <name>Mg(2+)</name>
        <dbReference type="ChEBI" id="CHEBI:18420"/>
        <label>2</label>
    </ligand>
</feature>
<keyword evidence="9" id="KW-0479">Metal-binding</keyword>
<dbReference type="GO" id="GO:0000166">
    <property type="term" value="F:nucleotide binding"/>
    <property type="evidence" value="ECO:0007669"/>
    <property type="project" value="UniProtKB-KW"/>
</dbReference>
<dbReference type="Pfam" id="PF03431">
    <property type="entry name" value="RNA_replicase_B"/>
    <property type="match status" value="1"/>
</dbReference>
<organism evidence="11">
    <name type="scientific">Leviviridae sp</name>
    <dbReference type="NCBI Taxonomy" id="2027243"/>
    <lineage>
        <taxon>Viruses</taxon>
        <taxon>Riboviria</taxon>
        <taxon>Orthornavirae</taxon>
        <taxon>Lenarviricota</taxon>
        <taxon>Leviviricetes</taxon>
        <taxon>Norzivirales</taxon>
        <taxon>Fiersviridae</taxon>
    </lineage>
</organism>
<dbReference type="SUPFAM" id="SSF56672">
    <property type="entry name" value="DNA/RNA polymerases"/>
    <property type="match status" value="1"/>
</dbReference>
<evidence type="ECO:0000313" key="11">
    <source>
        <dbReference type="EMBL" id="QDH87665.1"/>
    </source>
</evidence>
<evidence type="ECO:0000256" key="3">
    <source>
        <dbReference type="ARBA" id="ARBA00022679"/>
    </source>
</evidence>
<evidence type="ECO:0000256" key="8">
    <source>
        <dbReference type="ARBA" id="ARBA00048744"/>
    </source>
</evidence>
<keyword evidence="4" id="KW-0548">Nucleotidyltransferase</keyword>
<dbReference type="InterPro" id="IPR005093">
    <property type="entry name" value="RNArep_beta"/>
</dbReference>
<reference evidence="11" key="1">
    <citation type="submission" date="2019-05" db="EMBL/GenBank/DDBJ databases">
        <title>Metatranscriptomic reconstruction reveals RNA viruses with the potential to shape carbon cycling in soil.</title>
        <authorList>
            <person name="Starr E.P."/>
            <person name="Nuccio E."/>
            <person name="Pett-Ridge J."/>
            <person name="Banfield J.F."/>
            <person name="Firestone M.K."/>
        </authorList>
    </citation>
    <scope>NUCLEOTIDE SEQUENCE</scope>
    <source>
        <strain evidence="11">H1_Rhizo_Litter_1_scaffold_344</strain>
    </source>
</reference>
<proteinExistence type="predicted"/>
<dbReference type="GO" id="GO:0003968">
    <property type="term" value="F:RNA-directed RNA polymerase activity"/>
    <property type="evidence" value="ECO:0007669"/>
    <property type="project" value="UniProtKB-KW"/>
</dbReference>
<keyword evidence="9" id="KW-0460">Magnesium</keyword>
<gene>
    <name evidence="11" type="ORF">H1RhizoLitter1344_000003</name>
</gene>
<dbReference type="PROSITE" id="PS50522">
    <property type="entry name" value="RDRP_PHAGE"/>
    <property type="match status" value="1"/>
</dbReference>
<evidence type="ECO:0000259" key="10">
    <source>
        <dbReference type="PROSITE" id="PS50522"/>
    </source>
</evidence>
<protein>
    <recommendedName>
        <fullName evidence="1">RNA-directed RNA polymerase</fullName>
        <ecNumber evidence="1">2.7.7.48</ecNumber>
    </recommendedName>
    <alternativeName>
        <fullName evidence="7">RNA replicase beta chain</fullName>
    </alternativeName>
</protein>
<feature type="domain" description="RdRp catalytic" evidence="10">
    <location>
        <begin position="300"/>
        <end position="444"/>
    </location>
</feature>
<dbReference type="InterPro" id="IPR043502">
    <property type="entry name" value="DNA/RNA_pol_sf"/>
</dbReference>
<comment type="catalytic activity">
    <reaction evidence="8">
        <text>RNA(n) + a ribonucleoside 5'-triphosphate = RNA(n+1) + diphosphate</text>
        <dbReference type="Rhea" id="RHEA:21248"/>
        <dbReference type="Rhea" id="RHEA-COMP:14527"/>
        <dbReference type="Rhea" id="RHEA-COMP:17342"/>
        <dbReference type="ChEBI" id="CHEBI:33019"/>
        <dbReference type="ChEBI" id="CHEBI:61557"/>
        <dbReference type="ChEBI" id="CHEBI:140395"/>
        <dbReference type="EC" id="2.7.7.48"/>
    </reaction>
</comment>
<dbReference type="InterPro" id="IPR007096">
    <property type="entry name" value="RNA-dir_Rpol_cat_phage"/>
</dbReference>
<comment type="cofactor">
    <cofactor evidence="9">
        <name>Mg(2+)</name>
        <dbReference type="ChEBI" id="CHEBI:18420"/>
    </cofactor>
    <text evidence="9">Binds 2 Mg(2+) per subunit.</text>
</comment>
<dbReference type="EMBL" id="MN033541">
    <property type="protein sequence ID" value="QDH87665.1"/>
    <property type="molecule type" value="Genomic_RNA"/>
</dbReference>
<evidence type="ECO:0000256" key="7">
    <source>
        <dbReference type="ARBA" id="ARBA00030248"/>
    </source>
</evidence>
<feature type="binding site" evidence="9">
    <location>
        <position position="413"/>
    </location>
    <ligand>
        <name>Mg(2+)</name>
        <dbReference type="ChEBI" id="CHEBI:18420"/>
        <label>2</label>
    </ligand>
</feature>
<keyword evidence="5" id="KW-0547">Nucleotide-binding</keyword>
<dbReference type="EC" id="2.7.7.48" evidence="1"/>
<dbReference type="GO" id="GO:0046872">
    <property type="term" value="F:metal ion binding"/>
    <property type="evidence" value="ECO:0007669"/>
    <property type="project" value="UniProtKB-KW"/>
</dbReference>
<sequence length="599" mass="67812">MLFLQQLLEELGEWCGTSTSADLKAISARVEHEGLSFLTITLPTFAKDLQKGLDQGYVDRNLFKSFSWKGGLPRIFSGFLGLVFDRTSGRLVDDPSVVAIYAVRQITMAFGKIELDCSDERQARAMKGYIDVEGMVRESDERNSLEAEGSNPRSFEFRRISSLLFRDVFSVVDLRIYLGEVVPRVSSGATAERLRGNSKYDQAEWTERLEASFPSREFLASDWRDPNGLADVRFLEPGAERPSRVISVPKTLKTPRIIAIEPLAMQYCQQGILEAITEAVEDDYYVSRFISWKSQVPNQHLAFQGSLNGDLATLDLSEASDRVSNQHVRALLERFPHLAGAVDACRSRKADVPGHGVIRLAKFASMGSALCFPFEAMVFTTIIFMGIQKVLNRQLTKKDLDAFLGRVRVYGDDIIIPVDYVQAVIEELEAFGLKVNNDKSFWTGKFRESCGKDYYYGSDITSIRVRRLFPTKRQHVEEIQSIVSLRNQLYKKGLLKTVEWLDQRIERLIPFPFVSETSPALGRLGPNGYETHKTDYHLQRPLVRAAGVKITIPLSELNGYGALLKFFLKRGQKPLEKDHLKRAGRAEFVNIKIGWYPSY</sequence>
<keyword evidence="6" id="KW-0693">Viral RNA replication</keyword>
<name>A0A514D244_9VIRU</name>
<evidence type="ECO:0000256" key="1">
    <source>
        <dbReference type="ARBA" id="ARBA00012494"/>
    </source>
</evidence>
<evidence type="ECO:0000256" key="2">
    <source>
        <dbReference type="ARBA" id="ARBA00022484"/>
    </source>
</evidence>
<keyword evidence="2 11" id="KW-0696">RNA-directed RNA polymerase</keyword>
<feature type="binding site" evidence="9">
    <location>
        <position position="412"/>
    </location>
    <ligand>
        <name>Mg(2+)</name>
        <dbReference type="ChEBI" id="CHEBI:18420"/>
        <label>2</label>
    </ligand>
</feature>
<evidence type="ECO:0000256" key="9">
    <source>
        <dbReference type="PIRSR" id="PIRSR605093-1"/>
    </source>
</evidence>
<dbReference type="GO" id="GO:0039694">
    <property type="term" value="P:viral RNA genome replication"/>
    <property type="evidence" value="ECO:0007669"/>
    <property type="project" value="InterPro"/>
</dbReference>
<evidence type="ECO:0000256" key="5">
    <source>
        <dbReference type="ARBA" id="ARBA00022741"/>
    </source>
</evidence>
<accession>A0A514D244</accession>